<evidence type="ECO:0000256" key="4">
    <source>
        <dbReference type="ARBA" id="ARBA00022679"/>
    </source>
</evidence>
<dbReference type="RefSeq" id="WP_132027835.1">
    <property type="nucleotide sequence ID" value="NZ_CP068564.1"/>
</dbReference>
<proteinExistence type="inferred from homology"/>
<dbReference type="InterPro" id="IPR035996">
    <property type="entry name" value="4pyrrol_Methylase_sf"/>
</dbReference>
<dbReference type="Proteomes" id="UP000294567">
    <property type="component" value="Unassembled WGS sequence"/>
</dbReference>
<dbReference type="InterPro" id="IPR000878">
    <property type="entry name" value="4pyrrol_Mease"/>
</dbReference>
<dbReference type="NCBIfam" id="TIGR00096">
    <property type="entry name" value="16S rRNA (cytidine(1402)-2'-O)-methyltransferase"/>
    <property type="match status" value="1"/>
</dbReference>
<dbReference type="InterPro" id="IPR014777">
    <property type="entry name" value="4pyrrole_Mease_sub1"/>
</dbReference>
<dbReference type="PANTHER" id="PTHR46111:SF1">
    <property type="entry name" value="RIBOSOMAL RNA SMALL SUBUNIT METHYLTRANSFERASE I"/>
    <property type="match status" value="1"/>
</dbReference>
<dbReference type="Pfam" id="PF00590">
    <property type="entry name" value="TP_methylase"/>
    <property type="match status" value="1"/>
</dbReference>
<keyword evidence="5 6" id="KW-0949">S-adenosyl-L-methionine</keyword>
<dbReference type="Gene3D" id="3.30.950.10">
    <property type="entry name" value="Methyltransferase, Cobalt-precorrin-4 Transmethylase, Domain 2"/>
    <property type="match status" value="1"/>
</dbReference>
<keyword evidence="1 6" id="KW-0963">Cytoplasm</keyword>
<comment type="caution">
    <text evidence="8">The sequence shown here is derived from an EMBL/GenBank/DDBJ whole genome shotgun (WGS) entry which is preliminary data.</text>
</comment>
<gene>
    <name evidence="6" type="primary">rsmI</name>
    <name evidence="8" type="ORF">EDD65_107116</name>
</gene>
<sequence length="276" mass="31314">MSKGILYICPTPIGNLEDITLRTLRVLKEVDLIAAEDTRHTLKLLNYYNIKKPLTSYHEHNKIEKGKILIEKLKKGVNIALVTDAGMPGISDPGEDIIRLAIKNQVNIVALPGASALITGLVLSGFSTDKFVFEGFLSSKKKERRKELKKLKEEERTIILYEAPHRILALLKDIKDILGNRNLAIGRELTKIHEEVFRGNVLQAIQKFEEEKPRGEFVLIIEGAQIQEEDLYKDISIKEHIKLYMEEGSSKRDAVKKVADIRGISKNLVYKESIDM</sequence>
<dbReference type="InterPro" id="IPR008189">
    <property type="entry name" value="rRNA_ssu_MeTfrase_I"/>
</dbReference>
<comment type="similarity">
    <text evidence="6">Belongs to the methyltransferase superfamily. RsmI family.</text>
</comment>
<accession>A0A4R3KWC3</accession>
<keyword evidence="4 6" id="KW-0808">Transferase</keyword>
<comment type="function">
    <text evidence="6">Catalyzes the 2'-O-methylation of the ribose of cytidine 1402 (C1402) in 16S rRNA.</text>
</comment>
<dbReference type="Gene3D" id="3.40.1010.10">
    <property type="entry name" value="Cobalt-precorrin-4 Transmethylase, Domain 1"/>
    <property type="match status" value="1"/>
</dbReference>
<evidence type="ECO:0000313" key="8">
    <source>
        <dbReference type="EMBL" id="TCS88760.1"/>
    </source>
</evidence>
<keyword evidence="2 6" id="KW-0698">rRNA processing</keyword>
<feature type="domain" description="Tetrapyrrole methylase" evidence="7">
    <location>
        <begin position="6"/>
        <end position="201"/>
    </location>
</feature>
<comment type="subcellular location">
    <subcellularLocation>
        <location evidence="6">Cytoplasm</location>
    </subcellularLocation>
</comment>
<dbReference type="SUPFAM" id="SSF53790">
    <property type="entry name" value="Tetrapyrrole methylase"/>
    <property type="match status" value="1"/>
</dbReference>
<protein>
    <recommendedName>
        <fullName evidence="6">Ribosomal RNA small subunit methyltransferase I</fullName>
        <ecNumber evidence="6">2.1.1.198</ecNumber>
    </recommendedName>
    <alternativeName>
        <fullName evidence="6">16S rRNA 2'-O-ribose C1402 methyltransferase</fullName>
    </alternativeName>
    <alternativeName>
        <fullName evidence="6">rRNA (cytidine-2'-O-)-methyltransferase RsmI</fullName>
    </alternativeName>
</protein>
<dbReference type="InterPro" id="IPR014776">
    <property type="entry name" value="4pyrrole_Mease_sub2"/>
</dbReference>
<evidence type="ECO:0000256" key="1">
    <source>
        <dbReference type="ARBA" id="ARBA00022490"/>
    </source>
</evidence>
<dbReference type="EC" id="2.1.1.198" evidence="6"/>
<reference evidence="8 9" key="1">
    <citation type="submission" date="2019-03" db="EMBL/GenBank/DDBJ databases">
        <title>Genomic Encyclopedia of Type Strains, Phase IV (KMG-IV): sequencing the most valuable type-strain genomes for metagenomic binning, comparative biology and taxonomic classification.</title>
        <authorList>
            <person name="Goeker M."/>
        </authorList>
    </citation>
    <scope>NUCLEOTIDE SEQUENCE [LARGE SCALE GENOMIC DNA]</scope>
    <source>
        <strain evidence="8 9">DSM 26752</strain>
    </source>
</reference>
<dbReference type="PANTHER" id="PTHR46111">
    <property type="entry name" value="RIBOSOMAL RNA SMALL SUBUNIT METHYLTRANSFERASE I"/>
    <property type="match status" value="1"/>
</dbReference>
<dbReference type="AlphaFoldDB" id="A0A4R3KWC3"/>
<comment type="catalytic activity">
    <reaction evidence="6">
        <text>cytidine(1402) in 16S rRNA + S-adenosyl-L-methionine = 2'-O-methylcytidine(1402) in 16S rRNA + S-adenosyl-L-homocysteine + H(+)</text>
        <dbReference type="Rhea" id="RHEA:42924"/>
        <dbReference type="Rhea" id="RHEA-COMP:10285"/>
        <dbReference type="Rhea" id="RHEA-COMP:10286"/>
        <dbReference type="ChEBI" id="CHEBI:15378"/>
        <dbReference type="ChEBI" id="CHEBI:57856"/>
        <dbReference type="ChEBI" id="CHEBI:59789"/>
        <dbReference type="ChEBI" id="CHEBI:74495"/>
        <dbReference type="ChEBI" id="CHEBI:82748"/>
        <dbReference type="EC" id="2.1.1.198"/>
    </reaction>
</comment>
<dbReference type="FunFam" id="3.40.1010.10:FF:000002">
    <property type="entry name" value="Ribosomal RNA small subunit methyltransferase I"/>
    <property type="match status" value="1"/>
</dbReference>
<evidence type="ECO:0000256" key="2">
    <source>
        <dbReference type="ARBA" id="ARBA00022552"/>
    </source>
</evidence>
<keyword evidence="9" id="KW-1185">Reference proteome</keyword>
<evidence type="ECO:0000256" key="3">
    <source>
        <dbReference type="ARBA" id="ARBA00022603"/>
    </source>
</evidence>
<evidence type="ECO:0000256" key="6">
    <source>
        <dbReference type="HAMAP-Rule" id="MF_01877"/>
    </source>
</evidence>
<dbReference type="GO" id="GO:0005737">
    <property type="term" value="C:cytoplasm"/>
    <property type="evidence" value="ECO:0007669"/>
    <property type="project" value="UniProtKB-SubCell"/>
</dbReference>
<keyword evidence="3 6" id="KW-0489">Methyltransferase</keyword>
<evidence type="ECO:0000259" key="7">
    <source>
        <dbReference type="Pfam" id="PF00590"/>
    </source>
</evidence>
<dbReference type="FunFam" id="3.30.950.10:FF:000002">
    <property type="entry name" value="Ribosomal RNA small subunit methyltransferase I"/>
    <property type="match status" value="1"/>
</dbReference>
<dbReference type="PIRSF" id="PIRSF005917">
    <property type="entry name" value="MTase_YraL"/>
    <property type="match status" value="1"/>
</dbReference>
<name>A0A4R3KWC3_9FIRM</name>
<evidence type="ECO:0000256" key="5">
    <source>
        <dbReference type="ARBA" id="ARBA00022691"/>
    </source>
</evidence>
<dbReference type="OrthoDB" id="9809084at2"/>
<dbReference type="HAMAP" id="MF_01877">
    <property type="entry name" value="16SrRNA_methyltr_I"/>
    <property type="match status" value="1"/>
</dbReference>
<dbReference type="CDD" id="cd11648">
    <property type="entry name" value="RsmI"/>
    <property type="match status" value="1"/>
</dbReference>
<evidence type="ECO:0000313" key="9">
    <source>
        <dbReference type="Proteomes" id="UP000294567"/>
    </source>
</evidence>
<dbReference type="EMBL" id="SMAE01000007">
    <property type="protein sequence ID" value="TCS88760.1"/>
    <property type="molecule type" value="Genomic_DNA"/>
</dbReference>
<organism evidence="8 9">
    <name type="scientific">Keratinibaculum paraultunense</name>
    <dbReference type="NCBI Taxonomy" id="1278232"/>
    <lineage>
        <taxon>Bacteria</taxon>
        <taxon>Bacillati</taxon>
        <taxon>Bacillota</taxon>
        <taxon>Tissierellia</taxon>
        <taxon>Tissierellales</taxon>
        <taxon>Tepidimicrobiaceae</taxon>
        <taxon>Keratinibaculum</taxon>
    </lineage>
</organism>
<dbReference type="GO" id="GO:0070677">
    <property type="term" value="F:rRNA (cytosine-2'-O-)-methyltransferase activity"/>
    <property type="evidence" value="ECO:0007669"/>
    <property type="project" value="UniProtKB-UniRule"/>
</dbReference>